<keyword evidence="4" id="KW-1185">Reference proteome</keyword>
<dbReference type="Proteomes" id="UP000249590">
    <property type="component" value="Unassembled WGS sequence"/>
</dbReference>
<dbReference type="PROSITE" id="PS51819">
    <property type="entry name" value="VOC"/>
    <property type="match status" value="1"/>
</dbReference>
<dbReference type="InterPro" id="IPR029068">
    <property type="entry name" value="Glyas_Bleomycin-R_OHBP_Dase"/>
</dbReference>
<dbReference type="CDD" id="cd07246">
    <property type="entry name" value="VOC_like"/>
    <property type="match status" value="1"/>
</dbReference>
<sequence>MTYKPDGYTSVAPYLIVRSAEATLSFLEATLGAERLRIIPRDGGGVMHAEARIDDTVVMMGEMPEGQPANVHVYVPDVDATFARALAAGGTAVQAPAEKGDGDRRGGVNDPNGITWWFSTQLD</sequence>
<evidence type="ECO:0000259" key="2">
    <source>
        <dbReference type="PROSITE" id="PS51819"/>
    </source>
</evidence>
<dbReference type="GO" id="GO:0051213">
    <property type="term" value="F:dioxygenase activity"/>
    <property type="evidence" value="ECO:0007669"/>
    <property type="project" value="UniProtKB-KW"/>
</dbReference>
<reference evidence="3 4" key="1">
    <citation type="submission" date="2018-05" db="EMBL/GenBank/DDBJ databases">
        <title>Acuticoccus sediminis sp. nov., isolated from deep-sea sediment of Indian Ocean.</title>
        <authorList>
            <person name="Liu X."/>
            <person name="Lai Q."/>
            <person name="Du Y."/>
            <person name="Sun F."/>
            <person name="Zhang X."/>
            <person name="Wang S."/>
            <person name="Shao Z."/>
        </authorList>
    </citation>
    <scope>NUCLEOTIDE SEQUENCE [LARGE SCALE GENOMIC DNA]</scope>
    <source>
        <strain evidence="3 4">PTG4-2</strain>
    </source>
</reference>
<dbReference type="PANTHER" id="PTHR34109">
    <property type="entry name" value="BNAUNNG04460D PROTEIN-RELATED"/>
    <property type="match status" value="1"/>
</dbReference>
<dbReference type="PANTHER" id="PTHR34109:SF1">
    <property type="entry name" value="VOC DOMAIN-CONTAINING PROTEIN"/>
    <property type="match status" value="1"/>
</dbReference>
<organism evidence="3 4">
    <name type="scientific">Acuticoccus sediminis</name>
    <dbReference type="NCBI Taxonomy" id="2184697"/>
    <lineage>
        <taxon>Bacteria</taxon>
        <taxon>Pseudomonadati</taxon>
        <taxon>Pseudomonadota</taxon>
        <taxon>Alphaproteobacteria</taxon>
        <taxon>Hyphomicrobiales</taxon>
        <taxon>Amorphaceae</taxon>
        <taxon>Acuticoccus</taxon>
    </lineage>
</organism>
<dbReference type="Pfam" id="PF00903">
    <property type="entry name" value="Glyoxalase"/>
    <property type="match status" value="1"/>
</dbReference>
<dbReference type="EMBL" id="QHHQ01000001">
    <property type="protein sequence ID" value="RAI04298.1"/>
    <property type="molecule type" value="Genomic_DNA"/>
</dbReference>
<feature type="region of interest" description="Disordered" evidence="1">
    <location>
        <begin position="92"/>
        <end position="111"/>
    </location>
</feature>
<dbReference type="SUPFAM" id="SSF54593">
    <property type="entry name" value="Glyoxalase/Bleomycin resistance protein/Dihydroxybiphenyl dioxygenase"/>
    <property type="match status" value="1"/>
</dbReference>
<dbReference type="OrthoDB" id="9806868at2"/>
<feature type="compositionally biased region" description="Basic and acidic residues" evidence="1">
    <location>
        <begin position="98"/>
        <end position="107"/>
    </location>
</feature>
<keyword evidence="3" id="KW-0560">Oxidoreductase</keyword>
<evidence type="ECO:0000313" key="3">
    <source>
        <dbReference type="EMBL" id="RAI04298.1"/>
    </source>
</evidence>
<comment type="caution">
    <text evidence="3">The sequence shown here is derived from an EMBL/GenBank/DDBJ whole genome shotgun (WGS) entry which is preliminary data.</text>
</comment>
<dbReference type="AlphaFoldDB" id="A0A8B2NVV7"/>
<evidence type="ECO:0000313" key="4">
    <source>
        <dbReference type="Proteomes" id="UP000249590"/>
    </source>
</evidence>
<dbReference type="InterPro" id="IPR037523">
    <property type="entry name" value="VOC_core"/>
</dbReference>
<keyword evidence="3" id="KW-0223">Dioxygenase</keyword>
<dbReference type="Gene3D" id="3.30.720.110">
    <property type="match status" value="1"/>
</dbReference>
<name>A0A8B2NVV7_9HYPH</name>
<gene>
    <name evidence="3" type="ORF">DLJ53_07595</name>
</gene>
<feature type="domain" description="VOC" evidence="2">
    <location>
        <begin position="7"/>
        <end position="121"/>
    </location>
</feature>
<evidence type="ECO:0000256" key="1">
    <source>
        <dbReference type="SAM" id="MobiDB-lite"/>
    </source>
</evidence>
<dbReference type="RefSeq" id="WP_111343673.1">
    <property type="nucleotide sequence ID" value="NZ_QHHQ01000001.1"/>
</dbReference>
<dbReference type="InterPro" id="IPR004360">
    <property type="entry name" value="Glyas_Fos-R_dOase_dom"/>
</dbReference>
<dbReference type="Gene3D" id="3.30.720.120">
    <property type="match status" value="1"/>
</dbReference>
<protein>
    <submittedName>
        <fullName evidence="3">Extradiol dioxygenase</fullName>
    </submittedName>
</protein>
<proteinExistence type="predicted"/>
<accession>A0A8B2NVV7</accession>